<dbReference type="Proteomes" id="UP001560685">
    <property type="component" value="Unassembled WGS sequence"/>
</dbReference>
<keyword evidence="2" id="KW-1185">Reference proteome</keyword>
<dbReference type="EMBL" id="JBEHZE010000001">
    <property type="protein sequence ID" value="MEX6633482.1"/>
    <property type="molecule type" value="Genomic_DNA"/>
</dbReference>
<organism evidence="1 2">
    <name type="scientific">Hyphococcus lacteus</name>
    <dbReference type="NCBI Taxonomy" id="3143536"/>
    <lineage>
        <taxon>Bacteria</taxon>
        <taxon>Pseudomonadati</taxon>
        <taxon>Pseudomonadota</taxon>
        <taxon>Alphaproteobacteria</taxon>
        <taxon>Parvularculales</taxon>
        <taxon>Parvularculaceae</taxon>
        <taxon>Hyphococcus</taxon>
    </lineage>
</organism>
<evidence type="ECO:0008006" key="3">
    <source>
        <dbReference type="Google" id="ProtNLM"/>
    </source>
</evidence>
<dbReference type="RefSeq" id="WP_369313444.1">
    <property type="nucleotide sequence ID" value="NZ_JBEHZE010000001.1"/>
</dbReference>
<accession>A0ABV3Z7Z1</accession>
<protein>
    <recommendedName>
        <fullName evidence="3">MarR family transcriptional regulator</fullName>
    </recommendedName>
</protein>
<proteinExistence type="predicted"/>
<evidence type="ECO:0000313" key="1">
    <source>
        <dbReference type="EMBL" id="MEX6633482.1"/>
    </source>
</evidence>
<sequence length="60" mass="6801">MKDDELREVIITMFSGGVVNTKAIEALHDRGYIRNISETPDEKRCWEITDEGKSFAGLDV</sequence>
<reference evidence="1 2" key="1">
    <citation type="submission" date="2024-05" db="EMBL/GenBank/DDBJ databases">
        <title>Three bacterial strains, DH-69, EH-24, and ECK-19 isolated from coastal sediments.</title>
        <authorList>
            <person name="Ye Y.-Q."/>
            <person name="Du Z.-J."/>
        </authorList>
    </citation>
    <scope>NUCLEOTIDE SEQUENCE [LARGE SCALE GENOMIC DNA]</scope>
    <source>
        <strain evidence="1 2">ECK-19</strain>
    </source>
</reference>
<gene>
    <name evidence="1" type="ORF">ABFZ84_07960</name>
</gene>
<evidence type="ECO:0000313" key="2">
    <source>
        <dbReference type="Proteomes" id="UP001560685"/>
    </source>
</evidence>
<name>A0ABV3Z7Z1_9PROT</name>
<comment type="caution">
    <text evidence="1">The sequence shown here is derived from an EMBL/GenBank/DDBJ whole genome shotgun (WGS) entry which is preliminary data.</text>
</comment>